<dbReference type="GO" id="GO:0003700">
    <property type="term" value="F:DNA-binding transcription factor activity"/>
    <property type="evidence" value="ECO:0007669"/>
    <property type="project" value="InterPro"/>
</dbReference>
<dbReference type="InterPro" id="IPR009057">
    <property type="entry name" value="Homeodomain-like_sf"/>
</dbReference>
<dbReference type="InterPro" id="IPR009594">
    <property type="entry name" value="Tscrpt_reg_HTH_AraC_N"/>
</dbReference>
<feature type="compositionally biased region" description="Basic and acidic residues" evidence="3">
    <location>
        <begin position="19"/>
        <end position="31"/>
    </location>
</feature>
<evidence type="ECO:0000256" key="3">
    <source>
        <dbReference type="SAM" id="MobiDB-lite"/>
    </source>
</evidence>
<feature type="compositionally biased region" description="Basic and acidic residues" evidence="3">
    <location>
        <begin position="1"/>
        <end position="11"/>
    </location>
</feature>
<dbReference type="PANTHER" id="PTHR43436:SF1">
    <property type="entry name" value="TRANSCRIPTIONAL REGULATORY PROTEIN"/>
    <property type="match status" value="1"/>
</dbReference>
<name>A0A367RET5_NOSPU</name>
<comment type="caution">
    <text evidence="5">The sequence shown here is derived from an EMBL/GenBank/DDBJ whole genome shotgun (WGS) entry which is preliminary data.</text>
</comment>
<dbReference type="GO" id="GO:0043565">
    <property type="term" value="F:sequence-specific DNA binding"/>
    <property type="evidence" value="ECO:0007669"/>
    <property type="project" value="InterPro"/>
</dbReference>
<dbReference type="Proteomes" id="UP000252085">
    <property type="component" value="Unassembled WGS sequence"/>
</dbReference>
<evidence type="ECO:0000256" key="2">
    <source>
        <dbReference type="ARBA" id="ARBA00023163"/>
    </source>
</evidence>
<evidence type="ECO:0000313" key="5">
    <source>
        <dbReference type="EMBL" id="RCJ34945.1"/>
    </source>
</evidence>
<sequence>MNAAKTSEKSNIDLMNDPQAKREADRAQANRDELKERIAQAIRHDGTIEPLKGLHFNRSSSPSECLHSVSVPAFCAIAQGSKEVFLGSDRYQYDPMHYLLATVELPIISQILEASKTQPYFSLRLDLDPTLVGSVMVEAGYPSSSSGADVKAIDVSPLNANLLDAVVRLVRLLDSPAEAHVLAPLIKREIIYRLLMGEQGNRLRHIAVLGGYTYHIARAVARLRKDFNEPIKIENIAREMGMSVSGFHHHFKSVTAMSPLQYQKQLRLQEARRLMLGEKLDATSAAYRVGYEDASHFNREYKRLFGAPPMRDVERLREAARETASSI</sequence>
<evidence type="ECO:0000256" key="1">
    <source>
        <dbReference type="ARBA" id="ARBA00023015"/>
    </source>
</evidence>
<evidence type="ECO:0000259" key="4">
    <source>
        <dbReference type="PROSITE" id="PS01124"/>
    </source>
</evidence>
<dbReference type="AlphaFoldDB" id="A0A367RET5"/>
<dbReference type="PROSITE" id="PS01124">
    <property type="entry name" value="HTH_ARAC_FAMILY_2"/>
    <property type="match status" value="1"/>
</dbReference>
<accession>A0A367RET5</accession>
<gene>
    <name evidence="5" type="ORF">A6769_21175</name>
</gene>
<proteinExistence type="predicted"/>
<dbReference type="Pfam" id="PF06719">
    <property type="entry name" value="AraC_N"/>
    <property type="match status" value="1"/>
</dbReference>
<protein>
    <submittedName>
        <fullName evidence="5">AraC family transcriptional regulator</fullName>
    </submittedName>
</protein>
<reference evidence="6" key="1">
    <citation type="submission" date="2016-04" db="EMBL/GenBank/DDBJ databases">
        <authorList>
            <person name="Tabuchi Yagui T.R."/>
        </authorList>
    </citation>
    <scope>NUCLEOTIDE SEQUENCE [LARGE SCALE GENOMIC DNA]</scope>
</reference>
<dbReference type="EMBL" id="LXQE01000154">
    <property type="protein sequence ID" value="RCJ34945.1"/>
    <property type="molecule type" value="Genomic_DNA"/>
</dbReference>
<keyword evidence="2" id="KW-0804">Transcription</keyword>
<evidence type="ECO:0000313" key="6">
    <source>
        <dbReference type="Proteomes" id="UP000252085"/>
    </source>
</evidence>
<dbReference type="SUPFAM" id="SSF46689">
    <property type="entry name" value="Homeodomain-like"/>
    <property type="match status" value="2"/>
</dbReference>
<dbReference type="SMART" id="SM00342">
    <property type="entry name" value="HTH_ARAC"/>
    <property type="match status" value="1"/>
</dbReference>
<dbReference type="Gene3D" id="1.10.10.60">
    <property type="entry name" value="Homeodomain-like"/>
    <property type="match status" value="2"/>
</dbReference>
<dbReference type="Pfam" id="PF12833">
    <property type="entry name" value="HTH_18"/>
    <property type="match status" value="1"/>
</dbReference>
<dbReference type="InterPro" id="IPR018060">
    <property type="entry name" value="HTH_AraC"/>
</dbReference>
<feature type="domain" description="HTH araC/xylS-type" evidence="4">
    <location>
        <begin position="217"/>
        <end position="315"/>
    </location>
</feature>
<keyword evidence="1" id="KW-0805">Transcription regulation</keyword>
<feature type="region of interest" description="Disordered" evidence="3">
    <location>
        <begin position="1"/>
        <end position="31"/>
    </location>
</feature>
<organism evidence="5 6">
    <name type="scientific">Nostoc punctiforme NIES-2108</name>
    <dbReference type="NCBI Taxonomy" id="1356359"/>
    <lineage>
        <taxon>Bacteria</taxon>
        <taxon>Bacillati</taxon>
        <taxon>Cyanobacteriota</taxon>
        <taxon>Cyanophyceae</taxon>
        <taxon>Nostocales</taxon>
        <taxon>Nostocaceae</taxon>
        <taxon>Nostoc</taxon>
    </lineage>
</organism>
<dbReference type="PANTHER" id="PTHR43436">
    <property type="entry name" value="ARAC-FAMILY TRANSCRIPTIONAL REGULATOR"/>
    <property type="match status" value="1"/>
</dbReference>